<reference evidence="8 9" key="1">
    <citation type="submission" date="2019-01" db="EMBL/GenBank/DDBJ databases">
        <authorList>
            <person name="Chen W.-M."/>
        </authorList>
    </citation>
    <scope>NUCLEOTIDE SEQUENCE [LARGE SCALE GENOMIC DNA]</scope>
    <source>
        <strain evidence="8 9">FSY-9</strain>
    </source>
</reference>
<protein>
    <submittedName>
        <fullName evidence="8">AEC family transporter</fullName>
    </submittedName>
</protein>
<feature type="transmembrane region" description="Helical" evidence="7">
    <location>
        <begin position="286"/>
        <end position="308"/>
    </location>
</feature>
<comment type="subcellular location">
    <subcellularLocation>
        <location evidence="1">Membrane</location>
        <topology evidence="1">Multi-pass membrane protein</topology>
    </subcellularLocation>
</comment>
<name>A0A437N0J9_9SPHN</name>
<keyword evidence="5 7" id="KW-1133">Transmembrane helix</keyword>
<feature type="transmembrane region" description="Helical" evidence="7">
    <location>
        <begin position="194"/>
        <end position="219"/>
    </location>
</feature>
<evidence type="ECO:0000313" key="8">
    <source>
        <dbReference type="EMBL" id="RVU03453.1"/>
    </source>
</evidence>
<feature type="transmembrane region" description="Helical" evidence="7">
    <location>
        <begin position="6"/>
        <end position="22"/>
    </location>
</feature>
<evidence type="ECO:0000256" key="4">
    <source>
        <dbReference type="ARBA" id="ARBA00022692"/>
    </source>
</evidence>
<evidence type="ECO:0000256" key="3">
    <source>
        <dbReference type="ARBA" id="ARBA00022475"/>
    </source>
</evidence>
<evidence type="ECO:0000256" key="7">
    <source>
        <dbReference type="SAM" id="Phobius"/>
    </source>
</evidence>
<dbReference type="EMBL" id="SACO01000015">
    <property type="protein sequence ID" value="RVU03453.1"/>
    <property type="molecule type" value="Genomic_DNA"/>
</dbReference>
<keyword evidence="2" id="KW-0813">Transport</keyword>
<feature type="transmembrane region" description="Helical" evidence="7">
    <location>
        <begin position="65"/>
        <end position="85"/>
    </location>
</feature>
<dbReference type="InterPro" id="IPR004776">
    <property type="entry name" value="Mem_transp_PIN-like"/>
</dbReference>
<dbReference type="PANTHER" id="PTHR36838">
    <property type="entry name" value="AUXIN EFFLUX CARRIER FAMILY PROTEIN"/>
    <property type="match status" value="1"/>
</dbReference>
<keyword evidence="9" id="KW-1185">Reference proteome</keyword>
<keyword evidence="4 7" id="KW-0812">Transmembrane</keyword>
<dbReference type="PANTHER" id="PTHR36838:SF3">
    <property type="entry name" value="TRANSPORTER AUXIN EFFLUX CARRIER EC FAMILY"/>
    <property type="match status" value="1"/>
</dbReference>
<evidence type="ECO:0000256" key="1">
    <source>
        <dbReference type="ARBA" id="ARBA00004141"/>
    </source>
</evidence>
<accession>A0A437N0J9</accession>
<dbReference type="OrthoDB" id="9810457at2"/>
<keyword evidence="3" id="KW-1003">Cell membrane</keyword>
<feature type="transmembrane region" description="Helical" evidence="7">
    <location>
        <begin position="165"/>
        <end position="188"/>
    </location>
</feature>
<evidence type="ECO:0000256" key="2">
    <source>
        <dbReference type="ARBA" id="ARBA00022448"/>
    </source>
</evidence>
<sequence>MLLLLSVIAPVFILIGLGFFLGRQGVFAPDQIRGFGRFVLLVALPALLFKSLSAAPMAQVFRADYLLVYGLASLISFAIGFALFRRQENLAVSTVRAIGMSCTNSAFVGIPILTQLYGAAAAGPIVLNMLIENFVMLPLVLVLLEASEKSTHHWGALLGTVLKGLIRTPMIVAIALGCLFSLAGWALPPAGVKAIGLLANASAPLALVTIGASLAGVSLHGRRGAIGLITLGKLVLHPAMVMGLLLIMPIADPMFHTCIILLAAMPMVSIFPILAQRSDDTETCSAALLVATIGAFFTLIALMMALGVQLPAQ</sequence>
<proteinExistence type="predicted"/>
<organism evidence="8 9">
    <name type="scientific">Novosphingobium umbonatum</name>
    <dbReference type="NCBI Taxonomy" id="1908524"/>
    <lineage>
        <taxon>Bacteria</taxon>
        <taxon>Pseudomonadati</taxon>
        <taxon>Pseudomonadota</taxon>
        <taxon>Alphaproteobacteria</taxon>
        <taxon>Sphingomonadales</taxon>
        <taxon>Sphingomonadaceae</taxon>
        <taxon>Novosphingobium</taxon>
    </lineage>
</organism>
<feature type="transmembrane region" description="Helical" evidence="7">
    <location>
        <begin position="125"/>
        <end position="144"/>
    </location>
</feature>
<gene>
    <name evidence="8" type="ORF">EOE18_16020</name>
</gene>
<evidence type="ECO:0000256" key="6">
    <source>
        <dbReference type="ARBA" id="ARBA00023136"/>
    </source>
</evidence>
<dbReference type="Proteomes" id="UP000282837">
    <property type="component" value="Unassembled WGS sequence"/>
</dbReference>
<dbReference type="AlphaFoldDB" id="A0A437N0J9"/>
<comment type="caution">
    <text evidence="8">The sequence shown here is derived from an EMBL/GenBank/DDBJ whole genome shotgun (WGS) entry which is preliminary data.</text>
</comment>
<dbReference type="Pfam" id="PF03547">
    <property type="entry name" value="Mem_trans"/>
    <property type="match status" value="1"/>
</dbReference>
<feature type="transmembrane region" description="Helical" evidence="7">
    <location>
        <begin position="97"/>
        <end position="119"/>
    </location>
</feature>
<dbReference type="GO" id="GO:0016020">
    <property type="term" value="C:membrane"/>
    <property type="evidence" value="ECO:0007669"/>
    <property type="project" value="UniProtKB-SubCell"/>
</dbReference>
<dbReference type="RefSeq" id="WP_127711351.1">
    <property type="nucleotide sequence ID" value="NZ_SACO01000015.1"/>
</dbReference>
<feature type="transmembrane region" description="Helical" evidence="7">
    <location>
        <begin position="254"/>
        <end position="274"/>
    </location>
</feature>
<evidence type="ECO:0000256" key="5">
    <source>
        <dbReference type="ARBA" id="ARBA00022989"/>
    </source>
</evidence>
<dbReference type="GO" id="GO:0055085">
    <property type="term" value="P:transmembrane transport"/>
    <property type="evidence" value="ECO:0007669"/>
    <property type="project" value="InterPro"/>
</dbReference>
<feature type="transmembrane region" description="Helical" evidence="7">
    <location>
        <begin position="34"/>
        <end position="53"/>
    </location>
</feature>
<evidence type="ECO:0000313" key="9">
    <source>
        <dbReference type="Proteomes" id="UP000282837"/>
    </source>
</evidence>
<feature type="transmembrane region" description="Helical" evidence="7">
    <location>
        <begin position="226"/>
        <end position="248"/>
    </location>
</feature>
<keyword evidence="6 7" id="KW-0472">Membrane</keyword>